<dbReference type="AlphaFoldDB" id="A0A1U8BPL4"/>
<dbReference type="eggNOG" id="ENOG502QS13">
    <property type="taxonomic scope" value="Eukaryota"/>
</dbReference>
<name>A0A1U8BPL4_NELNU</name>
<evidence type="ECO:0000313" key="2">
    <source>
        <dbReference type="Proteomes" id="UP000189703"/>
    </source>
</evidence>
<accession>A0A1U8BPL4</accession>
<protein>
    <submittedName>
        <fullName evidence="3">F-box/LRR-repeat MAX2 homolog A-like</fullName>
    </submittedName>
</protein>
<dbReference type="GO" id="GO:0005634">
    <property type="term" value="C:nucleus"/>
    <property type="evidence" value="ECO:0000318"/>
    <property type="project" value="GO_Central"/>
</dbReference>
<dbReference type="PANTHER" id="PTHR13318">
    <property type="entry name" value="PARTNER OF PAIRED, ISOFORM B-RELATED"/>
    <property type="match status" value="1"/>
</dbReference>
<dbReference type="InParanoid" id="A0A1U8BPL4"/>
<dbReference type="InterPro" id="IPR041567">
    <property type="entry name" value="COI1_F-box"/>
</dbReference>
<dbReference type="RefSeq" id="XP_010279132.1">
    <property type="nucleotide sequence ID" value="XM_010280830.2"/>
</dbReference>
<dbReference type="Pfam" id="PF18511">
    <property type="entry name" value="F-box_5"/>
    <property type="match status" value="1"/>
</dbReference>
<dbReference type="Gene3D" id="3.80.10.10">
    <property type="entry name" value="Ribonuclease Inhibitor"/>
    <property type="match status" value="1"/>
</dbReference>
<reference evidence="3" key="1">
    <citation type="submission" date="2025-08" db="UniProtKB">
        <authorList>
            <consortium name="RefSeq"/>
        </authorList>
    </citation>
    <scope>IDENTIFICATION</scope>
</reference>
<dbReference type="OMA" id="AQDMDVN"/>
<dbReference type="FunCoup" id="A0A1U8BPL4">
    <property type="interactions" value="1331"/>
</dbReference>
<gene>
    <name evidence="3" type="primary">LOC104613128</name>
</gene>
<dbReference type="Gene3D" id="1.20.1280.50">
    <property type="match status" value="1"/>
</dbReference>
<evidence type="ECO:0000313" key="3">
    <source>
        <dbReference type="RefSeq" id="XP_010279132.1"/>
    </source>
</evidence>
<dbReference type="STRING" id="4432.A0A1U8BPL4"/>
<feature type="domain" description="COI1 F-box" evidence="1">
    <location>
        <begin position="6"/>
        <end position="44"/>
    </location>
</feature>
<dbReference type="FunFam" id="1.20.1280.50:FF:000023">
    <property type="entry name" value="F-box/LRR-repeat protein 4"/>
    <property type="match status" value="1"/>
</dbReference>
<dbReference type="CDD" id="cd22159">
    <property type="entry name" value="F-box_AtTIR1-like"/>
    <property type="match status" value="1"/>
</dbReference>
<dbReference type="SMART" id="SM00367">
    <property type="entry name" value="LRR_CC"/>
    <property type="match status" value="3"/>
</dbReference>
<evidence type="ECO:0000259" key="1">
    <source>
        <dbReference type="Pfam" id="PF18511"/>
    </source>
</evidence>
<organism evidence="2 3">
    <name type="scientific">Nelumbo nucifera</name>
    <name type="common">Sacred lotus</name>
    <dbReference type="NCBI Taxonomy" id="4432"/>
    <lineage>
        <taxon>Eukaryota</taxon>
        <taxon>Viridiplantae</taxon>
        <taxon>Streptophyta</taxon>
        <taxon>Embryophyta</taxon>
        <taxon>Tracheophyta</taxon>
        <taxon>Spermatophyta</taxon>
        <taxon>Magnoliopsida</taxon>
        <taxon>Proteales</taxon>
        <taxon>Nelumbonaceae</taxon>
        <taxon>Nelumbo</taxon>
    </lineage>
</organism>
<dbReference type="GO" id="GO:0031146">
    <property type="term" value="P:SCF-dependent proteasomal ubiquitin-dependent protein catabolic process"/>
    <property type="evidence" value="ECO:0000318"/>
    <property type="project" value="GO_Central"/>
</dbReference>
<dbReference type="GeneID" id="104613128"/>
<dbReference type="InterPro" id="IPR006553">
    <property type="entry name" value="Leu-rich_rpt_Cys-con_subtyp"/>
</dbReference>
<dbReference type="InterPro" id="IPR032675">
    <property type="entry name" value="LRR_dom_sf"/>
</dbReference>
<sequence>MAIFDDLPDAILSIIFTLVVDTRTRNAMSLVCGKWLVLERSTRTSITLRGNVRHLFDIPTCFRAVTQLDLSLLSPWGQSIFDSSPHPISLAHYLRRAFPNVISLTLYARTPSILRLLAPQWPSLRHVKLVRWHPRSANIPPGSDFLHLFHHCPSLSSLDLSHFYCWTDDLPPALQAHPLVAASLSRLNLLILSSDGFKSHQLLAITSACPNLTHLLATCVFHPRFNDFVGDKTLIAVALHCPRLSLLHLADPSSLSTARGDPDHDGFTSDDAMINRTALENLFSALPLLEELTLDICHNVMDTGPALEVLNSKCPGLKSLKLGQFHGICKAIDSQLDGIALCRLLESLSIKNTGDLTDSGLIAISRGCQRLARFEVQGCKSITETGVRTFACLLRQTLVDVSISCCKNLDATSSLRALEPIRDRIQRLHIDCVWDSLHQSEITGDGAICQHGFEPNESREDASTSDRPAEFMIFLGDDGSKKKRCKYSGEVDYSRVQIKGINCSRFWRKTWDRLRYLSLWIAVGELLNPLASSGLDNCPVLEEIRIRVEGDCRMGPKPTEQPFGLSSLARYPRLSKMQLDCGDAIGYALTAPTGHMDLSLWERVYLMGIENLKLTELDYWPPQDRDVNQRSLSLPAAGLLAQCTRLRKLFIHGTAYEHFMMFFLGIPNLRDVQLREDYYPAPENDMSTEMRVDSCSRFEQALNKRQIGD</sequence>
<dbReference type="Proteomes" id="UP000189703">
    <property type="component" value="Unplaced"/>
</dbReference>
<dbReference type="PANTHER" id="PTHR13318:SF148">
    <property type="entry name" value="F-BOX PROTEIN MAX2"/>
    <property type="match status" value="1"/>
</dbReference>
<dbReference type="SUPFAM" id="SSF52047">
    <property type="entry name" value="RNI-like"/>
    <property type="match status" value="1"/>
</dbReference>
<dbReference type="GO" id="GO:0019005">
    <property type="term" value="C:SCF ubiquitin ligase complex"/>
    <property type="evidence" value="ECO:0000318"/>
    <property type="project" value="GO_Central"/>
</dbReference>
<proteinExistence type="predicted"/>
<keyword evidence="2" id="KW-1185">Reference proteome</keyword>
<dbReference type="OrthoDB" id="550575at2759"/>
<dbReference type="KEGG" id="nnu:104613128"/>